<dbReference type="InterPro" id="IPR005225">
    <property type="entry name" value="Small_GTP-bd"/>
</dbReference>
<dbReference type="KEGG" id="eiv:EIN_253330"/>
<dbReference type="PANTHER" id="PTHR47980">
    <property type="entry name" value="LD44762P"/>
    <property type="match status" value="1"/>
</dbReference>
<evidence type="ECO:0000256" key="5">
    <source>
        <dbReference type="ARBA" id="ARBA00023288"/>
    </source>
</evidence>
<name>A0A0A1UGR1_ENTIV</name>
<feature type="compositionally biased region" description="Polar residues" evidence="6">
    <location>
        <begin position="190"/>
        <end position="207"/>
    </location>
</feature>
<dbReference type="InterPro" id="IPR001806">
    <property type="entry name" value="Small_GTPase"/>
</dbReference>
<dbReference type="PRINTS" id="PR00449">
    <property type="entry name" value="RASTRNSFRMNG"/>
</dbReference>
<keyword evidence="5" id="KW-0449">Lipoprotein</keyword>
<dbReference type="FunFam" id="3.40.50.300:FF:001072">
    <property type="entry name" value="Rab family GTPase"/>
    <property type="match status" value="1"/>
</dbReference>
<dbReference type="SMART" id="SM00173">
    <property type="entry name" value="RAS"/>
    <property type="match status" value="1"/>
</dbReference>
<evidence type="ECO:0000256" key="1">
    <source>
        <dbReference type="ARBA" id="ARBA00006270"/>
    </source>
</evidence>
<dbReference type="GeneID" id="14894004"/>
<keyword evidence="4" id="KW-0342">GTP-binding</keyword>
<dbReference type="SUPFAM" id="SSF52540">
    <property type="entry name" value="P-loop containing nucleoside triphosphate hydrolases"/>
    <property type="match status" value="1"/>
</dbReference>
<dbReference type="OrthoDB" id="9989112at2759"/>
<dbReference type="Gene3D" id="3.40.50.300">
    <property type="entry name" value="P-loop containing nucleotide triphosphate hydrolases"/>
    <property type="match status" value="1"/>
</dbReference>
<feature type="region of interest" description="Disordered" evidence="6">
    <location>
        <begin position="180"/>
        <end position="207"/>
    </location>
</feature>
<dbReference type="InterPro" id="IPR027417">
    <property type="entry name" value="P-loop_NTPase"/>
</dbReference>
<proteinExistence type="inferred from homology"/>
<gene>
    <name evidence="7" type="ORF">EIN_253330</name>
</gene>
<dbReference type="OMA" id="MHAYTED"/>
<dbReference type="Pfam" id="PF00071">
    <property type="entry name" value="Ras"/>
    <property type="match status" value="1"/>
</dbReference>
<dbReference type="Proteomes" id="UP000014680">
    <property type="component" value="Unassembled WGS sequence"/>
</dbReference>
<dbReference type="RefSeq" id="XP_004261840.1">
    <property type="nucleotide sequence ID" value="XM_004261792.1"/>
</dbReference>
<accession>A0A0A1UGR1</accession>
<dbReference type="PROSITE" id="PS51420">
    <property type="entry name" value="RHO"/>
    <property type="match status" value="1"/>
</dbReference>
<comment type="similarity">
    <text evidence="1">Belongs to the small GTPase superfamily. Rab family.</text>
</comment>
<keyword evidence="8" id="KW-1185">Reference proteome</keyword>
<evidence type="ECO:0000256" key="2">
    <source>
        <dbReference type="ARBA" id="ARBA00010142"/>
    </source>
</evidence>
<dbReference type="SMART" id="SM00176">
    <property type="entry name" value="RAN"/>
    <property type="match status" value="1"/>
</dbReference>
<comment type="similarity">
    <text evidence="2">Belongs to the small GTPase superfamily. Rho family.</text>
</comment>
<reference evidence="7 8" key="1">
    <citation type="submission" date="2012-10" db="EMBL/GenBank/DDBJ databases">
        <authorList>
            <person name="Zafar N."/>
            <person name="Inman J."/>
            <person name="Hall N."/>
            <person name="Lorenzi H."/>
            <person name="Caler E."/>
        </authorList>
    </citation>
    <scope>NUCLEOTIDE SEQUENCE [LARGE SCALE GENOMIC DNA]</scope>
    <source>
        <strain evidence="7 8">IP1</strain>
    </source>
</reference>
<evidence type="ECO:0000256" key="6">
    <source>
        <dbReference type="SAM" id="MobiDB-lite"/>
    </source>
</evidence>
<dbReference type="GO" id="GO:0003924">
    <property type="term" value="F:GTPase activity"/>
    <property type="evidence" value="ECO:0007669"/>
    <property type="project" value="InterPro"/>
</dbReference>
<dbReference type="PROSITE" id="PS51421">
    <property type="entry name" value="RAS"/>
    <property type="match status" value="1"/>
</dbReference>
<sequence length="207" mass="23599">MQQTSTFKRESIIKMVLVGESGVGKTCLLLRYSENKFSENITTTVGIDFRTKRIDCEGNPYTIQIWDTAGQERFRTIVPNYYRGVMGIAMIYDVTSKESFKNIEYWTKNVKENADEGYNLMLIGNKSDLEQQRVVSYEEGRELAEKLGIPFLETSAANSDNVKKMVMTMVEAIIKGERNEESAAKPTQRIAVNTQNSQPQQKMMNCC</sequence>
<dbReference type="SMART" id="SM00174">
    <property type="entry name" value="RHO"/>
    <property type="match status" value="1"/>
</dbReference>
<evidence type="ECO:0000313" key="8">
    <source>
        <dbReference type="Proteomes" id="UP000014680"/>
    </source>
</evidence>
<evidence type="ECO:0000256" key="4">
    <source>
        <dbReference type="ARBA" id="ARBA00023134"/>
    </source>
</evidence>
<dbReference type="InterPro" id="IPR050305">
    <property type="entry name" value="Small_GTPase_Rab"/>
</dbReference>
<organism evidence="7 8">
    <name type="scientific">Entamoeba invadens IP1</name>
    <dbReference type="NCBI Taxonomy" id="370355"/>
    <lineage>
        <taxon>Eukaryota</taxon>
        <taxon>Amoebozoa</taxon>
        <taxon>Evosea</taxon>
        <taxon>Archamoebae</taxon>
        <taxon>Mastigamoebida</taxon>
        <taxon>Entamoebidae</taxon>
        <taxon>Entamoeba</taxon>
    </lineage>
</organism>
<dbReference type="NCBIfam" id="TIGR00231">
    <property type="entry name" value="small_GTP"/>
    <property type="match status" value="1"/>
</dbReference>
<dbReference type="PROSITE" id="PS51419">
    <property type="entry name" value="RAB"/>
    <property type="match status" value="1"/>
</dbReference>
<evidence type="ECO:0000256" key="3">
    <source>
        <dbReference type="ARBA" id="ARBA00022741"/>
    </source>
</evidence>
<dbReference type="AlphaFoldDB" id="A0A0A1UGR1"/>
<keyword evidence="3" id="KW-0547">Nucleotide-binding</keyword>
<dbReference type="EMBL" id="KB206169">
    <property type="protein sequence ID" value="ELP95069.1"/>
    <property type="molecule type" value="Genomic_DNA"/>
</dbReference>
<dbReference type="SMART" id="SM00175">
    <property type="entry name" value="RAB"/>
    <property type="match status" value="1"/>
</dbReference>
<dbReference type="GO" id="GO:0005525">
    <property type="term" value="F:GTP binding"/>
    <property type="evidence" value="ECO:0007669"/>
    <property type="project" value="UniProtKB-KW"/>
</dbReference>
<dbReference type="VEuPathDB" id="AmoebaDB:EIN_253330"/>
<evidence type="ECO:0000313" key="7">
    <source>
        <dbReference type="EMBL" id="ELP95069.1"/>
    </source>
</evidence>
<protein>
    <submittedName>
        <fullName evidence="7">Uncharacterized protein</fullName>
    </submittedName>
</protein>